<feature type="binding site" description="covalent" evidence="12">
    <location>
        <position position="335"/>
    </location>
    <ligand>
        <name>heme c</name>
        <dbReference type="ChEBI" id="CHEBI:61717"/>
        <label>3</label>
    </ligand>
</feature>
<evidence type="ECO:0000256" key="3">
    <source>
        <dbReference type="ARBA" id="ARBA00022475"/>
    </source>
</evidence>
<keyword evidence="17" id="KW-1185">Reference proteome</keyword>
<dbReference type="InterPro" id="IPR051459">
    <property type="entry name" value="Cytochrome_c-type_DH"/>
</dbReference>
<gene>
    <name evidence="16" type="ORF">HNR51_003771</name>
</gene>
<dbReference type="PROSITE" id="PS51007">
    <property type="entry name" value="CYTC"/>
    <property type="match status" value="3"/>
</dbReference>
<feature type="binding site" description="axial binding residue" evidence="13">
    <location>
        <position position="339"/>
    </location>
    <ligand>
        <name>heme c</name>
        <dbReference type="ChEBI" id="CHEBI:61717"/>
        <label>3</label>
    </ligand>
    <ligandPart>
        <name>Fe</name>
        <dbReference type="ChEBI" id="CHEBI:18248"/>
    </ligandPart>
</feature>
<reference evidence="16 17" key="1">
    <citation type="submission" date="2020-08" db="EMBL/GenBank/DDBJ databases">
        <title>Genomic Encyclopedia of Type Strains, Phase IV (KMG-IV): sequencing the most valuable type-strain genomes for metagenomic binning, comparative biology and taxonomic classification.</title>
        <authorList>
            <person name="Goeker M."/>
        </authorList>
    </citation>
    <scope>NUCLEOTIDE SEQUENCE [LARGE SCALE GENOMIC DNA]</scope>
    <source>
        <strain evidence="16 17">DSM 11490</strain>
    </source>
</reference>
<feature type="binding site" description="covalent" evidence="12">
    <location>
        <position position="217"/>
    </location>
    <ligand>
        <name>heme c</name>
        <dbReference type="ChEBI" id="CHEBI:61717"/>
        <label>2</label>
    </ligand>
</feature>
<dbReference type="GO" id="GO:0005886">
    <property type="term" value="C:plasma membrane"/>
    <property type="evidence" value="ECO:0007669"/>
    <property type="project" value="UniProtKB-SubCell"/>
</dbReference>
<evidence type="ECO:0000256" key="14">
    <source>
        <dbReference type="SAM" id="SignalP"/>
    </source>
</evidence>
<keyword evidence="8" id="KW-0677">Repeat</keyword>
<comment type="subcellular location">
    <subcellularLocation>
        <location evidence="1">Cell membrane</location>
    </subcellularLocation>
</comment>
<feature type="binding site" description="covalent" evidence="12">
    <location>
        <position position="338"/>
    </location>
    <ligand>
        <name>heme c</name>
        <dbReference type="ChEBI" id="CHEBI:61717"/>
        <label>3</label>
    </ligand>
</feature>
<dbReference type="Proteomes" id="UP000543554">
    <property type="component" value="Unassembled WGS sequence"/>
</dbReference>
<keyword evidence="7 14" id="KW-0732">Signal</keyword>
<keyword evidence="11" id="KW-0472">Membrane</keyword>
<dbReference type="RefSeq" id="WP_182555937.1">
    <property type="nucleotide sequence ID" value="NZ_BPRF01000017.1"/>
</dbReference>
<dbReference type="GO" id="GO:0005506">
    <property type="term" value="F:iron ion binding"/>
    <property type="evidence" value="ECO:0007669"/>
    <property type="project" value="InterPro"/>
</dbReference>
<comment type="caution">
    <text evidence="16">The sequence shown here is derived from an EMBL/GenBank/DDBJ whole genome shotgun (WGS) entry which is preliminary data.</text>
</comment>
<accession>A0AA40S505</accession>
<evidence type="ECO:0000256" key="6">
    <source>
        <dbReference type="ARBA" id="ARBA00022723"/>
    </source>
</evidence>
<evidence type="ECO:0000256" key="12">
    <source>
        <dbReference type="PIRSR" id="PIRSR000018-50"/>
    </source>
</evidence>
<evidence type="ECO:0000256" key="4">
    <source>
        <dbReference type="ARBA" id="ARBA00022617"/>
    </source>
</evidence>
<dbReference type="InterPro" id="IPR014353">
    <property type="entry name" value="Membr-bd_ADH_cyt_c"/>
</dbReference>
<dbReference type="PIRSF" id="PIRSF000018">
    <property type="entry name" value="Mb_ADH_cyt_c"/>
    <property type="match status" value="1"/>
</dbReference>
<dbReference type="Pfam" id="PF00034">
    <property type="entry name" value="Cytochrom_C"/>
    <property type="match status" value="3"/>
</dbReference>
<feature type="binding site" description="covalent" evidence="12">
    <location>
        <position position="214"/>
    </location>
    <ligand>
        <name>heme c</name>
        <dbReference type="ChEBI" id="CHEBI:61717"/>
        <label>2</label>
    </ligand>
</feature>
<evidence type="ECO:0000256" key="1">
    <source>
        <dbReference type="ARBA" id="ARBA00004236"/>
    </source>
</evidence>
<keyword evidence="6 13" id="KW-0479">Metal-binding</keyword>
<comment type="cofactor">
    <cofactor evidence="12">
        <name>heme c</name>
        <dbReference type="ChEBI" id="CHEBI:61717"/>
    </cofactor>
    <text evidence="12">Binds 3 heme c groups covalently per subunit.</text>
</comment>
<feature type="domain" description="Cytochrome c" evidence="15">
    <location>
        <begin position="322"/>
        <end position="412"/>
    </location>
</feature>
<dbReference type="EMBL" id="JACJIB010000006">
    <property type="protein sequence ID" value="MBA8914678.1"/>
    <property type="molecule type" value="Genomic_DNA"/>
</dbReference>
<dbReference type="PRINTS" id="PR00605">
    <property type="entry name" value="CYTCHROMECIC"/>
</dbReference>
<dbReference type="GO" id="GO:0020037">
    <property type="term" value="F:heme binding"/>
    <property type="evidence" value="ECO:0007669"/>
    <property type="project" value="InterPro"/>
</dbReference>
<feature type="domain" description="Cytochrome c" evidence="15">
    <location>
        <begin position="199"/>
        <end position="307"/>
    </location>
</feature>
<keyword evidence="5" id="KW-0679">Respiratory chain</keyword>
<dbReference type="Gene3D" id="1.10.760.10">
    <property type="entry name" value="Cytochrome c-like domain"/>
    <property type="match status" value="3"/>
</dbReference>
<dbReference type="PANTHER" id="PTHR35008">
    <property type="entry name" value="BLL4482 PROTEIN-RELATED"/>
    <property type="match status" value="1"/>
</dbReference>
<keyword evidence="9" id="KW-0249">Electron transport</keyword>
<proteinExistence type="predicted"/>
<dbReference type="InterPro" id="IPR009056">
    <property type="entry name" value="Cyt_c-like_dom"/>
</dbReference>
<organism evidence="16 17">
    <name type="scientific">Methylorubrum thiocyanatum</name>
    <dbReference type="NCBI Taxonomy" id="47958"/>
    <lineage>
        <taxon>Bacteria</taxon>
        <taxon>Pseudomonadati</taxon>
        <taxon>Pseudomonadota</taxon>
        <taxon>Alphaproteobacteria</taxon>
        <taxon>Hyphomicrobiales</taxon>
        <taxon>Methylobacteriaceae</taxon>
        <taxon>Methylorubrum</taxon>
    </lineage>
</organism>
<evidence type="ECO:0000256" key="7">
    <source>
        <dbReference type="ARBA" id="ARBA00022729"/>
    </source>
</evidence>
<evidence type="ECO:0000256" key="5">
    <source>
        <dbReference type="ARBA" id="ARBA00022660"/>
    </source>
</evidence>
<feature type="binding site" description="axial binding residue" evidence="13">
    <location>
        <position position="218"/>
    </location>
    <ligand>
        <name>heme c</name>
        <dbReference type="ChEBI" id="CHEBI:61717"/>
        <label>2</label>
    </ligand>
    <ligandPart>
        <name>Fe</name>
        <dbReference type="ChEBI" id="CHEBI:18248"/>
    </ligandPart>
</feature>
<dbReference type="SUPFAM" id="SSF46626">
    <property type="entry name" value="Cytochrome c"/>
    <property type="match status" value="3"/>
</dbReference>
<dbReference type="InterPro" id="IPR008168">
    <property type="entry name" value="Cyt_C_IC"/>
</dbReference>
<dbReference type="GO" id="GO:0009055">
    <property type="term" value="F:electron transfer activity"/>
    <property type="evidence" value="ECO:0007669"/>
    <property type="project" value="InterPro"/>
</dbReference>
<feature type="domain" description="Cytochrome c" evidence="15">
    <location>
        <begin position="53"/>
        <end position="157"/>
    </location>
</feature>
<evidence type="ECO:0000313" key="16">
    <source>
        <dbReference type="EMBL" id="MBA8914678.1"/>
    </source>
</evidence>
<evidence type="ECO:0000256" key="10">
    <source>
        <dbReference type="ARBA" id="ARBA00023004"/>
    </source>
</evidence>
<keyword evidence="4 12" id="KW-0349">Heme</keyword>
<dbReference type="PANTHER" id="PTHR35008:SF8">
    <property type="entry name" value="ALCOHOL DEHYDROGENASE CYTOCHROME C SUBUNIT"/>
    <property type="match status" value="1"/>
</dbReference>
<protein>
    <submittedName>
        <fullName evidence="16">Mono/diheme cytochrome c family protein</fullName>
    </submittedName>
</protein>
<feature type="binding site" description="covalent" evidence="12">
    <location>
        <position position="70"/>
    </location>
    <ligand>
        <name>heme c</name>
        <dbReference type="ChEBI" id="CHEBI:61717"/>
        <label>1</label>
    </ligand>
</feature>
<evidence type="ECO:0000256" key="8">
    <source>
        <dbReference type="ARBA" id="ARBA00022737"/>
    </source>
</evidence>
<evidence type="ECO:0000256" key="11">
    <source>
        <dbReference type="ARBA" id="ARBA00023136"/>
    </source>
</evidence>
<evidence type="ECO:0000256" key="13">
    <source>
        <dbReference type="PIRSR" id="PIRSR000018-51"/>
    </source>
</evidence>
<dbReference type="GO" id="GO:0016614">
    <property type="term" value="F:oxidoreductase activity, acting on CH-OH group of donors"/>
    <property type="evidence" value="ECO:0007669"/>
    <property type="project" value="InterPro"/>
</dbReference>
<feature type="signal peptide" evidence="14">
    <location>
        <begin position="1"/>
        <end position="26"/>
    </location>
</feature>
<feature type="chain" id="PRO_5041305230" evidence="14">
    <location>
        <begin position="27"/>
        <end position="444"/>
    </location>
</feature>
<keyword evidence="3" id="KW-1003">Cell membrane</keyword>
<dbReference type="AlphaFoldDB" id="A0AA40S505"/>
<evidence type="ECO:0000259" key="15">
    <source>
        <dbReference type="PROSITE" id="PS51007"/>
    </source>
</evidence>
<feature type="binding site" description="covalent" evidence="12">
    <location>
        <position position="67"/>
    </location>
    <ligand>
        <name>heme c</name>
        <dbReference type="ChEBI" id="CHEBI:61717"/>
        <label>1</label>
    </ligand>
</feature>
<evidence type="ECO:0000313" key="17">
    <source>
        <dbReference type="Proteomes" id="UP000543554"/>
    </source>
</evidence>
<name>A0AA40S505_9HYPH</name>
<dbReference type="InterPro" id="IPR036909">
    <property type="entry name" value="Cyt_c-like_dom_sf"/>
</dbReference>
<sequence>MTLRSRALLATAALSLCLPLGLVASAETEPAPVQTKDVDTPQVVEAPKTAPDPAIERGRYIAVAADCVACHSNPKSGKPFSGGYALETPFGTLLSSNITSDPETGIGRWTEAEFTRALREGLGKDGQHLYPAMPYTSYTKMSDQDVHDLWLYMKTVPPVRNAVVTNQLPFPFNIRALLMGWNLLFFEQKRFQPRADKSAAWNRGAYLSDALAHCGACHTPKNILGGDKSSEAYQGEVLQSWYAPDITPSKTGGIGDWSKDDIVQYLKIGSNRMAVASGPMAEAVTNSTQHLTDADLAAIADYLQTLPPGPATEAPRTAVTGAVMAQGKRVFDAQCKACHASDGTGIRHITPSFPGNTAIQSNEVAGIVRTVLAGGRGAITAENPTGAAMPSFAWNLSDQQIAAALTYIRNSWSNRAPPVTAEAVASTRKTLNLNAVGRAPHPAP</sequence>
<feature type="binding site" description="axial binding residue" evidence="13">
    <location>
        <position position="71"/>
    </location>
    <ligand>
        <name>heme c</name>
        <dbReference type="ChEBI" id="CHEBI:61717"/>
        <label>1</label>
    </ligand>
    <ligandPart>
        <name>Fe</name>
        <dbReference type="ChEBI" id="CHEBI:18248"/>
    </ligandPart>
</feature>
<keyword evidence="2" id="KW-0813">Transport</keyword>
<evidence type="ECO:0000256" key="9">
    <source>
        <dbReference type="ARBA" id="ARBA00022982"/>
    </source>
</evidence>
<evidence type="ECO:0000256" key="2">
    <source>
        <dbReference type="ARBA" id="ARBA00022448"/>
    </source>
</evidence>
<keyword evidence="10 13" id="KW-0408">Iron</keyword>